<dbReference type="SUPFAM" id="SSF51338">
    <property type="entry name" value="Composite domain of metallo-dependent hydrolases"/>
    <property type="match status" value="1"/>
</dbReference>
<name>A0ABV7VJN2_9PROT</name>
<evidence type="ECO:0000259" key="2">
    <source>
        <dbReference type="Pfam" id="PF01979"/>
    </source>
</evidence>
<organism evidence="3 4">
    <name type="scientific">Ferrovibrio xuzhouensis</name>
    <dbReference type="NCBI Taxonomy" id="1576914"/>
    <lineage>
        <taxon>Bacteria</taxon>
        <taxon>Pseudomonadati</taxon>
        <taxon>Pseudomonadota</taxon>
        <taxon>Alphaproteobacteria</taxon>
        <taxon>Rhodospirillales</taxon>
        <taxon>Rhodospirillaceae</taxon>
        <taxon>Ferrovibrio</taxon>
    </lineage>
</organism>
<comment type="similarity">
    <text evidence="1">Belongs to the metallo-dependent hydrolases superfamily. ATZ/TRZ family.</text>
</comment>
<dbReference type="InterPro" id="IPR032466">
    <property type="entry name" value="Metal_Hydrolase"/>
</dbReference>
<evidence type="ECO:0000313" key="4">
    <source>
        <dbReference type="Proteomes" id="UP001595711"/>
    </source>
</evidence>
<dbReference type="InterPro" id="IPR050287">
    <property type="entry name" value="MTA/SAH_deaminase"/>
</dbReference>
<dbReference type="Proteomes" id="UP001595711">
    <property type="component" value="Unassembled WGS sequence"/>
</dbReference>
<proteinExistence type="inferred from homology"/>
<dbReference type="RefSeq" id="WP_379729309.1">
    <property type="nucleotide sequence ID" value="NZ_JBHRYJ010000005.1"/>
</dbReference>
<dbReference type="Gene3D" id="3.20.20.140">
    <property type="entry name" value="Metal-dependent hydrolases"/>
    <property type="match status" value="1"/>
</dbReference>
<dbReference type="InterPro" id="IPR006680">
    <property type="entry name" value="Amidohydro-rel"/>
</dbReference>
<dbReference type="SUPFAM" id="SSF51556">
    <property type="entry name" value="Metallo-dependent hydrolases"/>
    <property type="match status" value="1"/>
</dbReference>
<accession>A0ABV7VJN2</accession>
<dbReference type="EMBL" id="JBHRYJ010000005">
    <property type="protein sequence ID" value="MFC3677720.1"/>
    <property type="molecule type" value="Genomic_DNA"/>
</dbReference>
<dbReference type="PANTHER" id="PTHR43794:SF5">
    <property type="entry name" value="CHLOROHYDROLASE FAMILY PROTEIN"/>
    <property type="match status" value="1"/>
</dbReference>
<dbReference type="Pfam" id="PF01979">
    <property type="entry name" value="Amidohydro_1"/>
    <property type="match status" value="1"/>
</dbReference>
<dbReference type="InterPro" id="IPR011059">
    <property type="entry name" value="Metal-dep_hydrolase_composite"/>
</dbReference>
<sequence>MAKRKTTVIRGGRLLDVAKHRAEPADILITGDTILEIGRPGMAAPADAAVIDASRRLLHPGLVNAHTHGHGNLAKGMGDRWTLELLLTAGPMMTGNRTAEDKYLTTLIGAAEALLKGCTAVYDLTVEFPLPSVDGLAACARAYADAGLRAVVAPMVADKSFYEAVPGLMERLSPGLRKEVEQYRLAPYRLSVKNIRAALKGWQHDTDLVRPAIAPTIPHHCSDAFIADCVKIARDFGVGLHTHVSESKTQVIAGYKLYGKSLTRHMDDLGAVGPDFTVAHGVWLDDDDMALLGSKGASVAHNPGSNMRLGSGLADVIGMIRRGVNVGIGTDGANCADNQNMYEAMRLASLVSKVRGPDIADWLTTEQVVTAATEGSARALGFQGKIGRIAAGYKADIVFLDLDHINWIPFNDPVNQLVHTEDGTAVHSVMVGGKMMVENRQLVNVSLAKLAQQAEAARARLAKLNKPHAALYRKLEKTVSSYCSGLCHEPLHIHRYGAPLGAHRFGQS</sequence>
<dbReference type="Gene3D" id="2.30.40.10">
    <property type="entry name" value="Urease, subunit C, domain 1"/>
    <property type="match status" value="1"/>
</dbReference>
<evidence type="ECO:0000256" key="1">
    <source>
        <dbReference type="ARBA" id="ARBA00006745"/>
    </source>
</evidence>
<feature type="domain" description="Amidohydrolase-related" evidence="2">
    <location>
        <begin position="58"/>
        <end position="435"/>
    </location>
</feature>
<comment type="caution">
    <text evidence="3">The sequence shown here is derived from an EMBL/GenBank/DDBJ whole genome shotgun (WGS) entry which is preliminary data.</text>
</comment>
<protein>
    <submittedName>
        <fullName evidence="3">Amidohydrolase family protein</fullName>
    </submittedName>
</protein>
<reference evidence="4" key="1">
    <citation type="journal article" date="2019" name="Int. J. Syst. Evol. Microbiol.">
        <title>The Global Catalogue of Microorganisms (GCM) 10K type strain sequencing project: providing services to taxonomists for standard genome sequencing and annotation.</title>
        <authorList>
            <consortium name="The Broad Institute Genomics Platform"/>
            <consortium name="The Broad Institute Genome Sequencing Center for Infectious Disease"/>
            <person name="Wu L."/>
            <person name="Ma J."/>
        </authorList>
    </citation>
    <scope>NUCLEOTIDE SEQUENCE [LARGE SCALE GENOMIC DNA]</scope>
    <source>
        <strain evidence="4">KCTC 42182</strain>
    </source>
</reference>
<keyword evidence="4" id="KW-1185">Reference proteome</keyword>
<evidence type="ECO:0000313" key="3">
    <source>
        <dbReference type="EMBL" id="MFC3677720.1"/>
    </source>
</evidence>
<dbReference type="PANTHER" id="PTHR43794">
    <property type="entry name" value="AMINOHYDROLASE SSNA-RELATED"/>
    <property type="match status" value="1"/>
</dbReference>
<gene>
    <name evidence="3" type="ORF">ACFOOQ_19365</name>
</gene>